<sequence length="131" mass="14888">MAVPNISTDELSLIKSWLMLVFIRKVFERDSRILMSSGVLKSPDVYVDMIASGADRVAVVMKEIQNDFTKSKIKIYEVNQSQQGIEAKYLCRGSRGEMRILWSALRSEMPSRMRAYLGVQPSTLNEQLSPI</sequence>
<accession>A0A433X1Y3</accession>
<proteinExistence type="predicted"/>
<gene>
    <name evidence="1" type="ORF">EJP77_18940</name>
</gene>
<dbReference type="AlphaFoldDB" id="A0A433X1Y3"/>
<comment type="caution">
    <text evidence="1">The sequence shown here is derived from an EMBL/GenBank/DDBJ whole genome shotgun (WGS) entry which is preliminary data.</text>
</comment>
<evidence type="ECO:0000313" key="2">
    <source>
        <dbReference type="Proteomes" id="UP000272464"/>
    </source>
</evidence>
<dbReference type="OrthoDB" id="2910298at2"/>
<dbReference type="Pfam" id="PF26325">
    <property type="entry name" value="YhjD"/>
    <property type="match status" value="1"/>
</dbReference>
<dbReference type="EMBL" id="RZNX01000013">
    <property type="protein sequence ID" value="RUT27912.1"/>
    <property type="molecule type" value="Genomic_DNA"/>
</dbReference>
<dbReference type="InterPro" id="IPR058600">
    <property type="entry name" value="YhjD-like"/>
</dbReference>
<keyword evidence="2" id="KW-1185">Reference proteome</keyword>
<organism evidence="1 2">
    <name type="scientific">Paenibacillus zeisoli</name>
    <dbReference type="NCBI Taxonomy" id="2496267"/>
    <lineage>
        <taxon>Bacteria</taxon>
        <taxon>Bacillati</taxon>
        <taxon>Bacillota</taxon>
        <taxon>Bacilli</taxon>
        <taxon>Bacillales</taxon>
        <taxon>Paenibacillaceae</taxon>
        <taxon>Paenibacillus</taxon>
    </lineage>
</organism>
<name>A0A433X1Y3_9BACL</name>
<reference evidence="1 2" key="1">
    <citation type="submission" date="2018-12" db="EMBL/GenBank/DDBJ databases">
        <authorList>
            <person name="Sun L."/>
            <person name="Chen Z."/>
        </authorList>
    </citation>
    <scope>NUCLEOTIDE SEQUENCE [LARGE SCALE GENOMIC DNA]</scope>
    <source>
        <strain evidence="1 2">3-5-3</strain>
    </source>
</reference>
<dbReference type="Proteomes" id="UP000272464">
    <property type="component" value="Unassembled WGS sequence"/>
</dbReference>
<evidence type="ECO:0000313" key="1">
    <source>
        <dbReference type="EMBL" id="RUT27912.1"/>
    </source>
</evidence>
<dbReference type="RefSeq" id="WP_127200832.1">
    <property type="nucleotide sequence ID" value="NZ_RZNX01000013.1"/>
</dbReference>
<protein>
    <submittedName>
        <fullName evidence="1">Uncharacterized protein</fullName>
    </submittedName>
</protein>